<accession>A0A5N7DMQ4</accession>
<dbReference type="OrthoDB" id="5420280at2759"/>
<feature type="zinc finger region" description="C3H1-type" evidence="1">
    <location>
        <begin position="188"/>
        <end position="209"/>
    </location>
</feature>
<evidence type="ECO:0000313" key="4">
    <source>
        <dbReference type="Proteomes" id="UP000325579"/>
    </source>
</evidence>
<gene>
    <name evidence="3" type="ORF">BDV37DRAFT_279530</name>
</gene>
<evidence type="ECO:0000259" key="2">
    <source>
        <dbReference type="PROSITE" id="PS50103"/>
    </source>
</evidence>
<keyword evidence="1" id="KW-0863">Zinc-finger</keyword>
<dbReference type="GeneID" id="43671041"/>
<dbReference type="AlphaFoldDB" id="A0A5N7DMQ4"/>
<organism evidence="3 4">
    <name type="scientific">Aspergillus pseudonomiae</name>
    <dbReference type="NCBI Taxonomy" id="1506151"/>
    <lineage>
        <taxon>Eukaryota</taxon>
        <taxon>Fungi</taxon>
        <taxon>Dikarya</taxon>
        <taxon>Ascomycota</taxon>
        <taxon>Pezizomycotina</taxon>
        <taxon>Eurotiomycetes</taxon>
        <taxon>Eurotiomycetidae</taxon>
        <taxon>Eurotiales</taxon>
        <taxon>Aspergillaceae</taxon>
        <taxon>Aspergillus</taxon>
        <taxon>Aspergillus subgen. Circumdati</taxon>
    </lineage>
</organism>
<keyword evidence="4" id="KW-1185">Reference proteome</keyword>
<reference evidence="3 4" key="1">
    <citation type="submission" date="2019-04" db="EMBL/GenBank/DDBJ databases">
        <authorList>
            <consortium name="DOE Joint Genome Institute"/>
            <person name="Mondo S."/>
            <person name="Kjaerbolling I."/>
            <person name="Vesth T."/>
            <person name="Frisvad J.C."/>
            <person name="Nybo J.L."/>
            <person name="Theobald S."/>
            <person name="Kildgaard S."/>
            <person name="Isbrandt T."/>
            <person name="Kuo A."/>
            <person name="Sato A."/>
            <person name="Lyhne E.K."/>
            <person name="Kogle M.E."/>
            <person name="Wiebenga A."/>
            <person name="Kun R.S."/>
            <person name="Lubbers R.J."/>
            <person name="Makela M.R."/>
            <person name="Barry K."/>
            <person name="Chovatia M."/>
            <person name="Clum A."/>
            <person name="Daum C."/>
            <person name="Haridas S."/>
            <person name="He G."/>
            <person name="LaButti K."/>
            <person name="Lipzen A."/>
            <person name="Riley R."/>
            <person name="Salamov A."/>
            <person name="Simmons B.A."/>
            <person name="Magnuson J.K."/>
            <person name="Henrissat B."/>
            <person name="Mortensen U.H."/>
            <person name="Larsen T.O."/>
            <person name="Devries R.P."/>
            <person name="Grigoriev I.V."/>
            <person name="Machida M."/>
            <person name="Baker S.E."/>
            <person name="Andersen M.R."/>
            <person name="Cantor M.N."/>
            <person name="Hua S.X."/>
        </authorList>
    </citation>
    <scope>NUCLEOTIDE SEQUENCE [LARGE SCALE GENOMIC DNA]</scope>
    <source>
        <strain evidence="3 4">CBS 119388</strain>
    </source>
</reference>
<evidence type="ECO:0000313" key="3">
    <source>
        <dbReference type="EMBL" id="KAE8407741.1"/>
    </source>
</evidence>
<evidence type="ECO:0000256" key="1">
    <source>
        <dbReference type="PROSITE-ProRule" id="PRU00723"/>
    </source>
</evidence>
<protein>
    <recommendedName>
        <fullName evidence="2">C3H1-type domain-containing protein</fullName>
    </recommendedName>
</protein>
<keyword evidence="1" id="KW-0479">Metal-binding</keyword>
<dbReference type="Proteomes" id="UP000325579">
    <property type="component" value="Unassembled WGS sequence"/>
</dbReference>
<dbReference type="GO" id="GO:0008270">
    <property type="term" value="F:zinc ion binding"/>
    <property type="evidence" value="ECO:0007669"/>
    <property type="project" value="UniProtKB-KW"/>
</dbReference>
<dbReference type="EMBL" id="ML736746">
    <property type="protein sequence ID" value="KAE8407741.1"/>
    <property type="molecule type" value="Genomic_DNA"/>
</dbReference>
<dbReference type="RefSeq" id="XP_031945060.1">
    <property type="nucleotide sequence ID" value="XM_032086350.1"/>
</dbReference>
<proteinExistence type="predicted"/>
<dbReference type="InterPro" id="IPR000571">
    <property type="entry name" value="Znf_CCCH"/>
</dbReference>
<keyword evidence="1" id="KW-0862">Zinc</keyword>
<sequence>MPQVQRAKTQAVTDNDIAIHSDKRSTVVVTTTLNTASESEMKARFKRALAECPETDDLYSDTVHDDMRIGNKSKIAEMESAMAEHERESDTTLRKHQEWLYDLHNAVNRLGQQNHTFISAFRGNIFKTASSEDRVLIGQGNIAAHDGNIQADAAYDGDLLRQIWPAHLLGHPCEHERLMGTKCDQLFICKYVRNYTCQGPTCRYLHGIPTCIDLLPGYECDGCDRAHDYPDTRVVDMEDMNTHITGVDN</sequence>
<name>A0A5N7DMQ4_9EURO</name>
<feature type="domain" description="C3H1-type" evidence="2">
    <location>
        <begin position="188"/>
        <end position="209"/>
    </location>
</feature>
<dbReference type="PROSITE" id="PS50103">
    <property type="entry name" value="ZF_C3H1"/>
    <property type="match status" value="1"/>
</dbReference>